<comment type="caution">
    <text evidence="6">The sequence shown here is derived from an EMBL/GenBank/DDBJ whole genome shotgun (WGS) entry which is preliminary data.</text>
</comment>
<dbReference type="InterPro" id="IPR036390">
    <property type="entry name" value="WH_DNA-bd_sf"/>
</dbReference>
<evidence type="ECO:0000256" key="4">
    <source>
        <dbReference type="SAM" id="MobiDB-lite"/>
    </source>
</evidence>
<dbReference type="GO" id="GO:0003677">
    <property type="term" value="F:DNA binding"/>
    <property type="evidence" value="ECO:0007669"/>
    <property type="project" value="UniProtKB-KW"/>
</dbReference>
<keyword evidence="7" id="KW-1185">Reference proteome</keyword>
<dbReference type="Proteomes" id="UP000523955">
    <property type="component" value="Unassembled WGS sequence"/>
</dbReference>
<reference evidence="6 7" key="1">
    <citation type="submission" date="2020-08" db="EMBL/GenBank/DDBJ databases">
        <authorList>
            <person name="Seo M.-J."/>
        </authorList>
    </citation>
    <scope>NUCLEOTIDE SEQUENCE [LARGE SCALE GENOMIC DNA]</scope>
    <source>
        <strain evidence="6 7">KIGAM211</strain>
    </source>
</reference>
<sequence>MRRTLTPHPDEGNPPVPSATPPITLAELPGRPCPIAASLEVVGERWSLLVVREIHLGNTRFSGIVRGTGAPRDRVAARLRALEAAGVVERRAYCDAPPRHDYHLTASGRALVPVLDALLAWGKEHAVAPTDPDRDRHLTVPKEPR</sequence>
<name>A0A7X0RDA6_9ACTN</name>
<dbReference type="AlphaFoldDB" id="A0A7X0RDA6"/>
<evidence type="ECO:0000313" key="6">
    <source>
        <dbReference type="EMBL" id="MBB6626161.1"/>
    </source>
</evidence>
<dbReference type="PANTHER" id="PTHR33204:SF18">
    <property type="entry name" value="TRANSCRIPTIONAL REGULATORY PROTEIN"/>
    <property type="match status" value="1"/>
</dbReference>
<feature type="region of interest" description="Disordered" evidence="4">
    <location>
        <begin position="1"/>
        <end position="22"/>
    </location>
</feature>
<keyword evidence="2" id="KW-0238">DNA-binding</keyword>
<keyword evidence="3" id="KW-0804">Transcription</keyword>
<evidence type="ECO:0000256" key="2">
    <source>
        <dbReference type="ARBA" id="ARBA00023125"/>
    </source>
</evidence>
<evidence type="ECO:0000259" key="5">
    <source>
        <dbReference type="PROSITE" id="PS51118"/>
    </source>
</evidence>
<dbReference type="PROSITE" id="PS51118">
    <property type="entry name" value="HTH_HXLR"/>
    <property type="match status" value="1"/>
</dbReference>
<dbReference type="InterPro" id="IPR036388">
    <property type="entry name" value="WH-like_DNA-bd_sf"/>
</dbReference>
<organism evidence="6 7">
    <name type="scientific">Nocardioides luti</name>
    <dbReference type="NCBI Taxonomy" id="2761101"/>
    <lineage>
        <taxon>Bacteria</taxon>
        <taxon>Bacillati</taxon>
        <taxon>Actinomycetota</taxon>
        <taxon>Actinomycetes</taxon>
        <taxon>Propionibacteriales</taxon>
        <taxon>Nocardioidaceae</taxon>
        <taxon>Nocardioides</taxon>
    </lineage>
</organism>
<dbReference type="InterPro" id="IPR002577">
    <property type="entry name" value="HTH_HxlR"/>
</dbReference>
<dbReference type="SUPFAM" id="SSF46785">
    <property type="entry name" value="Winged helix' DNA-binding domain"/>
    <property type="match status" value="1"/>
</dbReference>
<proteinExistence type="predicted"/>
<feature type="domain" description="HTH hxlR-type" evidence="5">
    <location>
        <begin position="33"/>
        <end position="130"/>
    </location>
</feature>
<gene>
    <name evidence="6" type="ORF">H5V45_02395</name>
</gene>
<dbReference type="Pfam" id="PF01638">
    <property type="entry name" value="HxlR"/>
    <property type="match status" value="1"/>
</dbReference>
<keyword evidence="1" id="KW-0805">Transcription regulation</keyword>
<evidence type="ECO:0000256" key="1">
    <source>
        <dbReference type="ARBA" id="ARBA00023015"/>
    </source>
</evidence>
<dbReference type="EMBL" id="JACKXE010000001">
    <property type="protein sequence ID" value="MBB6626161.1"/>
    <property type="molecule type" value="Genomic_DNA"/>
</dbReference>
<dbReference type="Gene3D" id="1.10.10.10">
    <property type="entry name" value="Winged helix-like DNA-binding domain superfamily/Winged helix DNA-binding domain"/>
    <property type="match status" value="1"/>
</dbReference>
<evidence type="ECO:0000256" key="3">
    <source>
        <dbReference type="ARBA" id="ARBA00023163"/>
    </source>
</evidence>
<dbReference type="PANTHER" id="PTHR33204">
    <property type="entry name" value="TRANSCRIPTIONAL REGULATOR, MARR FAMILY"/>
    <property type="match status" value="1"/>
</dbReference>
<accession>A0A7X0RDA6</accession>
<evidence type="ECO:0000313" key="7">
    <source>
        <dbReference type="Proteomes" id="UP000523955"/>
    </source>
</evidence>
<protein>
    <submittedName>
        <fullName evidence="6">Helix-turn-helix transcriptional regulator</fullName>
    </submittedName>
</protein>